<proteinExistence type="inferred from homology"/>
<dbReference type="NCBIfam" id="TIGR00543">
    <property type="entry name" value="isochor_syn"/>
    <property type="match status" value="1"/>
</dbReference>
<comment type="catalytic activity">
    <reaction evidence="1">
        <text>chorismate = isochorismate</text>
        <dbReference type="Rhea" id="RHEA:18985"/>
        <dbReference type="ChEBI" id="CHEBI:29748"/>
        <dbReference type="ChEBI" id="CHEBI:29780"/>
        <dbReference type="EC" id="5.4.4.2"/>
    </reaction>
</comment>
<evidence type="ECO:0000256" key="4">
    <source>
        <dbReference type="ARBA" id="ARBA00023235"/>
    </source>
</evidence>
<keyword evidence="4" id="KW-0413">Isomerase</keyword>
<dbReference type="EC" id="5.4.4.2" evidence="3"/>
<gene>
    <name evidence="7" type="primary">dhbC</name>
    <name evidence="7" type="ORF">WJ0W_005548</name>
</gene>
<feature type="domain" description="Chorismate-utilising enzyme C-terminal" evidence="6">
    <location>
        <begin position="127"/>
        <end position="393"/>
    </location>
</feature>
<protein>
    <recommendedName>
        <fullName evidence="3">isochorismate synthase</fullName>
        <ecNumber evidence="3">5.4.4.2</ecNumber>
    </recommendedName>
    <alternativeName>
        <fullName evidence="5">Isochorismate mutase</fullName>
    </alternativeName>
</protein>
<dbReference type="SUPFAM" id="SSF56322">
    <property type="entry name" value="ADC synthase"/>
    <property type="match status" value="1"/>
</dbReference>
<evidence type="ECO:0000259" key="6">
    <source>
        <dbReference type="Pfam" id="PF00425"/>
    </source>
</evidence>
<evidence type="ECO:0000256" key="1">
    <source>
        <dbReference type="ARBA" id="ARBA00000799"/>
    </source>
</evidence>
<name>A0ABN8UDM6_9BACL</name>
<dbReference type="Gene3D" id="3.60.120.10">
    <property type="entry name" value="Anthranilate synthase"/>
    <property type="match status" value="1"/>
</dbReference>
<evidence type="ECO:0000256" key="3">
    <source>
        <dbReference type="ARBA" id="ARBA00012824"/>
    </source>
</evidence>
<sequence>MLKYEDAALAASAADLLEQYRTGTSFFFSSPERTLLAQGEWARVPDQEGLDGCHCLPERAAALLAVARQAGHAMPLVAGAIPFAPAKPAQLIVPNDVQWAGPLRRNASMPGQRPVASAWEVQPIPEPERFMDGVNEALARLGEGALQKVVLSRTLLMTAPEAVDVHQLLRNLASHNAHGYTFAVDLAAGDDGAAEARTGPRTLIGASPELLVTKTGLRVTANPLAGSAARSDDPNEDKRRAAALLASGKDRHEHEVVIDAVTAALRPYCRALHVPAGPSLIRTKTMWHLSTNITGELADPAVSSLELAMALHPTPAICGTPTDLARVAISEIEPFDRGYYTGAVGWCDVNGDGEWAVTIRCAEAEGRTLRLFAGAGIVAGSNAASELAETSAKFRTLLLAMGLDQEQLSTVKSSGMMSSP</sequence>
<evidence type="ECO:0000313" key="7">
    <source>
        <dbReference type="EMBL" id="CAH8248291.1"/>
    </source>
</evidence>
<organism evidence="7 8">
    <name type="scientific">Paenibacillus melissococcoides</name>
    <dbReference type="NCBI Taxonomy" id="2912268"/>
    <lineage>
        <taxon>Bacteria</taxon>
        <taxon>Bacillati</taxon>
        <taxon>Bacillota</taxon>
        <taxon>Bacilli</taxon>
        <taxon>Bacillales</taxon>
        <taxon>Paenibacillaceae</taxon>
        <taxon>Paenibacillus</taxon>
    </lineage>
</organism>
<dbReference type="InterPro" id="IPR004561">
    <property type="entry name" value="IsoChor_synthase"/>
</dbReference>
<keyword evidence="8" id="KW-1185">Reference proteome</keyword>
<comment type="similarity">
    <text evidence="2">Belongs to the isochorismate synthase family.</text>
</comment>
<evidence type="ECO:0000313" key="8">
    <source>
        <dbReference type="Proteomes" id="UP001154322"/>
    </source>
</evidence>
<dbReference type="InterPro" id="IPR005801">
    <property type="entry name" value="ADC_synthase"/>
</dbReference>
<reference evidence="7" key="1">
    <citation type="submission" date="2022-06" db="EMBL/GenBank/DDBJ databases">
        <authorList>
            <person name="Dietemann V."/>
            <person name="Ory F."/>
            <person name="Dainat B."/>
            <person name="Oberhansli S."/>
        </authorList>
    </citation>
    <scope>NUCLEOTIDE SEQUENCE</scope>
    <source>
        <strain evidence="7">Ena-SAMPLE-TAB-26-04-2022-14:26:32:270-5432</strain>
    </source>
</reference>
<evidence type="ECO:0000256" key="5">
    <source>
        <dbReference type="ARBA" id="ARBA00041564"/>
    </source>
</evidence>
<dbReference type="Pfam" id="PF00425">
    <property type="entry name" value="Chorismate_bind"/>
    <property type="match status" value="1"/>
</dbReference>
<dbReference type="InterPro" id="IPR015890">
    <property type="entry name" value="Chorismate_C"/>
</dbReference>
<dbReference type="Proteomes" id="UP001154322">
    <property type="component" value="Unassembled WGS sequence"/>
</dbReference>
<dbReference type="RefSeq" id="WP_213427683.1">
    <property type="nucleotide sequence ID" value="NZ_AP031286.1"/>
</dbReference>
<accession>A0ABN8UDM6</accession>
<comment type="caution">
    <text evidence="7">The sequence shown here is derived from an EMBL/GenBank/DDBJ whole genome shotgun (WGS) entry which is preliminary data.</text>
</comment>
<dbReference type="PANTHER" id="PTHR42839:SF2">
    <property type="entry name" value="ISOCHORISMATE SYNTHASE ENTC"/>
    <property type="match status" value="1"/>
</dbReference>
<dbReference type="EMBL" id="CALYLO010000009">
    <property type="protein sequence ID" value="CAH8248291.1"/>
    <property type="molecule type" value="Genomic_DNA"/>
</dbReference>
<dbReference type="NCBIfam" id="NF005380">
    <property type="entry name" value="PRK06923.1"/>
    <property type="match status" value="1"/>
</dbReference>
<dbReference type="PANTHER" id="PTHR42839">
    <property type="entry name" value="ISOCHORISMATE SYNTHASE ENTC"/>
    <property type="match status" value="1"/>
</dbReference>
<evidence type="ECO:0000256" key="2">
    <source>
        <dbReference type="ARBA" id="ARBA00005297"/>
    </source>
</evidence>